<keyword evidence="3" id="KW-1003">Cell membrane</keyword>
<evidence type="ECO:0000256" key="4">
    <source>
        <dbReference type="ARBA" id="ARBA00022692"/>
    </source>
</evidence>
<evidence type="ECO:0000256" key="1">
    <source>
        <dbReference type="ARBA" id="ARBA00004651"/>
    </source>
</evidence>
<keyword evidence="6 7" id="KW-0472">Membrane</keyword>
<name>A0A0M2SVG6_9BACI</name>
<keyword evidence="5 7" id="KW-1133">Transmembrane helix</keyword>
<dbReference type="RefSeq" id="WP_046525231.1">
    <property type="nucleotide sequence ID" value="NZ_LAYY01000026.1"/>
</dbReference>
<dbReference type="InterPro" id="IPR003856">
    <property type="entry name" value="LPS_length_determ_N"/>
</dbReference>
<proteinExistence type="inferred from homology"/>
<dbReference type="PANTHER" id="PTHR32309">
    <property type="entry name" value="TYROSINE-PROTEIN KINASE"/>
    <property type="match status" value="1"/>
</dbReference>
<evidence type="ECO:0000256" key="7">
    <source>
        <dbReference type="SAM" id="Phobius"/>
    </source>
</evidence>
<evidence type="ECO:0000256" key="6">
    <source>
        <dbReference type="ARBA" id="ARBA00023136"/>
    </source>
</evidence>
<accession>A0A0M2SVG6</accession>
<comment type="subcellular location">
    <subcellularLocation>
        <location evidence="1">Cell membrane</location>
        <topology evidence="1">Multi-pass membrane protein</topology>
    </subcellularLocation>
</comment>
<keyword evidence="4 7" id="KW-0812">Transmembrane</keyword>
<dbReference type="EMBL" id="LAYY01000026">
    <property type="protein sequence ID" value="KKK36625.1"/>
    <property type="molecule type" value="Genomic_DNA"/>
</dbReference>
<evidence type="ECO:0000259" key="8">
    <source>
        <dbReference type="Pfam" id="PF02706"/>
    </source>
</evidence>
<evidence type="ECO:0000256" key="2">
    <source>
        <dbReference type="ARBA" id="ARBA00006683"/>
    </source>
</evidence>
<dbReference type="PANTHER" id="PTHR32309:SF13">
    <property type="entry name" value="FERRIC ENTEROBACTIN TRANSPORT PROTEIN FEPE"/>
    <property type="match status" value="1"/>
</dbReference>
<sequence length="243" mass="26218">MGETVNLVQLFTILKKRWKIIVLLTLTATILSAAVTHYVLVPAYQGTTLILVNQKTSENQIDLSQVSDNVELINTYSVIIKSPVILKKVIEDQNLSQSVEQLNQKITITSQEDSQVFSLTVEDSNPETAVKIANSVSTTFQREIPGIMKVDNVSILAEAELKENPVPVSPNLLFNLVAGFVVGALAGVGIAMLIEMLDNTLNNDQDVAACLGLPVLGSVQKVSAKDSSSDALAKKVRGETLES</sequence>
<dbReference type="Pfam" id="PF02706">
    <property type="entry name" value="Wzz"/>
    <property type="match status" value="1"/>
</dbReference>
<reference evidence="9 10" key="1">
    <citation type="submission" date="2015-04" db="EMBL/GenBank/DDBJ databases">
        <title>Taxonomic description and genome sequence of Bacillus campisalis sp. nov., a novel member of the genus Bacillus isolated from solar saltern.</title>
        <authorList>
            <person name="Mathan Kumar R."/>
            <person name="Kaur G."/>
            <person name="Kumar A."/>
            <person name="Singh N.K."/>
            <person name="Kaur N."/>
            <person name="Kumar N."/>
            <person name="Mayilraj S."/>
        </authorList>
    </citation>
    <scope>NUCLEOTIDE SEQUENCE [LARGE SCALE GENOMIC DNA]</scope>
    <source>
        <strain evidence="9 10">SA2-6</strain>
    </source>
</reference>
<dbReference type="InterPro" id="IPR050445">
    <property type="entry name" value="Bact_polysacc_biosynth/exp"/>
</dbReference>
<feature type="transmembrane region" description="Helical" evidence="7">
    <location>
        <begin position="20"/>
        <end position="40"/>
    </location>
</feature>
<comment type="similarity">
    <text evidence="2">Belongs to the CpsC/CapA family.</text>
</comment>
<dbReference type="GO" id="GO:0004713">
    <property type="term" value="F:protein tyrosine kinase activity"/>
    <property type="evidence" value="ECO:0007669"/>
    <property type="project" value="TreeGrafter"/>
</dbReference>
<gene>
    <name evidence="9" type="ORF">WQ57_18430</name>
</gene>
<dbReference type="Proteomes" id="UP000034166">
    <property type="component" value="Unassembled WGS sequence"/>
</dbReference>
<evidence type="ECO:0000313" key="9">
    <source>
        <dbReference type="EMBL" id="KKK36625.1"/>
    </source>
</evidence>
<dbReference type="PATRIC" id="fig|1408103.3.peg.4081"/>
<dbReference type="GO" id="GO:0005886">
    <property type="term" value="C:plasma membrane"/>
    <property type="evidence" value="ECO:0007669"/>
    <property type="project" value="UniProtKB-SubCell"/>
</dbReference>
<evidence type="ECO:0000256" key="5">
    <source>
        <dbReference type="ARBA" id="ARBA00022989"/>
    </source>
</evidence>
<feature type="domain" description="Polysaccharide chain length determinant N-terminal" evidence="8">
    <location>
        <begin position="4"/>
        <end position="92"/>
    </location>
</feature>
<dbReference type="AlphaFoldDB" id="A0A0M2SVG6"/>
<evidence type="ECO:0000313" key="10">
    <source>
        <dbReference type="Proteomes" id="UP000034166"/>
    </source>
</evidence>
<evidence type="ECO:0000256" key="3">
    <source>
        <dbReference type="ARBA" id="ARBA00022475"/>
    </source>
</evidence>
<comment type="caution">
    <text evidence="9">The sequence shown here is derived from an EMBL/GenBank/DDBJ whole genome shotgun (WGS) entry which is preliminary data.</text>
</comment>
<dbReference type="OrthoDB" id="2360475at2"/>
<protein>
    <submittedName>
        <fullName evidence="9">Capsular biosynthesis protein</fullName>
    </submittedName>
</protein>
<feature type="transmembrane region" description="Helical" evidence="7">
    <location>
        <begin position="172"/>
        <end position="194"/>
    </location>
</feature>
<keyword evidence="10" id="KW-1185">Reference proteome</keyword>
<organism evidence="9 10">
    <name type="scientific">Mesobacillus campisalis</name>
    <dbReference type="NCBI Taxonomy" id="1408103"/>
    <lineage>
        <taxon>Bacteria</taxon>
        <taxon>Bacillati</taxon>
        <taxon>Bacillota</taxon>
        <taxon>Bacilli</taxon>
        <taxon>Bacillales</taxon>
        <taxon>Bacillaceae</taxon>
        <taxon>Mesobacillus</taxon>
    </lineage>
</organism>